<dbReference type="PANTHER" id="PTHR30146">
    <property type="entry name" value="LACI-RELATED TRANSCRIPTIONAL REPRESSOR"/>
    <property type="match status" value="1"/>
</dbReference>
<dbReference type="STRING" id="692418.SAMN04488029_3317"/>
<keyword evidence="2" id="KW-0238">DNA-binding</keyword>
<gene>
    <name evidence="5" type="ORF">SAMN04488029_3317</name>
</gene>
<name>A0A1W2GL34_REIFA</name>
<accession>A0A1W2GL34</accession>
<evidence type="ECO:0000256" key="1">
    <source>
        <dbReference type="ARBA" id="ARBA00023015"/>
    </source>
</evidence>
<dbReference type="SUPFAM" id="SSF47413">
    <property type="entry name" value="lambda repressor-like DNA-binding domains"/>
    <property type="match status" value="1"/>
</dbReference>
<dbReference type="InterPro" id="IPR010982">
    <property type="entry name" value="Lambda_DNA-bd_dom_sf"/>
</dbReference>
<keyword evidence="6" id="KW-1185">Reference proteome</keyword>
<dbReference type="CDD" id="cd01392">
    <property type="entry name" value="HTH_LacI"/>
    <property type="match status" value="1"/>
</dbReference>
<dbReference type="Proteomes" id="UP000192472">
    <property type="component" value="Unassembled WGS sequence"/>
</dbReference>
<dbReference type="Gene3D" id="1.10.260.40">
    <property type="entry name" value="lambda repressor-like DNA-binding domains"/>
    <property type="match status" value="1"/>
</dbReference>
<dbReference type="PROSITE" id="PS50932">
    <property type="entry name" value="HTH_LACI_2"/>
    <property type="match status" value="1"/>
</dbReference>
<dbReference type="OrthoDB" id="867148at2"/>
<dbReference type="SUPFAM" id="SSF53822">
    <property type="entry name" value="Periplasmic binding protein-like I"/>
    <property type="match status" value="1"/>
</dbReference>
<dbReference type="SMART" id="SM00354">
    <property type="entry name" value="HTH_LACI"/>
    <property type="match status" value="1"/>
</dbReference>
<dbReference type="Pfam" id="PF00356">
    <property type="entry name" value="LacI"/>
    <property type="match status" value="1"/>
</dbReference>
<dbReference type="InterPro" id="IPR000843">
    <property type="entry name" value="HTH_LacI"/>
</dbReference>
<dbReference type="CDD" id="cd06267">
    <property type="entry name" value="PBP1_LacI_sugar_binding-like"/>
    <property type="match status" value="1"/>
</dbReference>
<dbReference type="Pfam" id="PF00532">
    <property type="entry name" value="Peripla_BP_1"/>
    <property type="match status" value="1"/>
</dbReference>
<organism evidence="5 6">
    <name type="scientific">Reichenbachiella faecimaris</name>
    <dbReference type="NCBI Taxonomy" id="692418"/>
    <lineage>
        <taxon>Bacteria</taxon>
        <taxon>Pseudomonadati</taxon>
        <taxon>Bacteroidota</taxon>
        <taxon>Cytophagia</taxon>
        <taxon>Cytophagales</taxon>
        <taxon>Reichenbachiellaceae</taxon>
        <taxon>Reichenbachiella</taxon>
    </lineage>
</organism>
<sequence>MKSSQVTIKDLAKTLGISPSTVSRALNDHPDISPETKKEVNDLAKKLNYEPNVVAQNLRSQKTNTIGVIIPEIVHFFFSTVISGIEEVAYKAGYTVMFCQTSESYEREVKDTKALLNQRIDGLIVSFSKETQNFEHFQEVSKKIPLVLFDRETDELNVSKIVVDDYDGAAMATQHLINQKSERIAHLAGPDNLTIGAERKRGYEDTLRKNNMKVNPDYILPCFKGNLEEGFHAMQRLLDLPTPPDAVFCTNDTAAMGAMKAIKEAGLEIPKDIALVGFSNWQFSSLIEPQLTTVAQPGVDMGRAAAKRLIAELKDKELREQPIRQVLKTDLIIRKSSKRS</sequence>
<dbReference type="InterPro" id="IPR001761">
    <property type="entry name" value="Peripla_BP/Lac1_sug-bd_dom"/>
</dbReference>
<keyword evidence="1" id="KW-0805">Transcription regulation</keyword>
<dbReference type="PANTHER" id="PTHR30146:SF109">
    <property type="entry name" value="HTH-TYPE TRANSCRIPTIONAL REGULATOR GALS"/>
    <property type="match status" value="1"/>
</dbReference>
<dbReference type="GO" id="GO:0000976">
    <property type="term" value="F:transcription cis-regulatory region binding"/>
    <property type="evidence" value="ECO:0007669"/>
    <property type="project" value="TreeGrafter"/>
</dbReference>
<evidence type="ECO:0000259" key="4">
    <source>
        <dbReference type="PROSITE" id="PS50932"/>
    </source>
</evidence>
<evidence type="ECO:0000256" key="2">
    <source>
        <dbReference type="ARBA" id="ARBA00023125"/>
    </source>
</evidence>
<dbReference type="AlphaFoldDB" id="A0A1W2GL34"/>
<dbReference type="GO" id="GO:0003700">
    <property type="term" value="F:DNA-binding transcription factor activity"/>
    <property type="evidence" value="ECO:0007669"/>
    <property type="project" value="TreeGrafter"/>
</dbReference>
<feature type="domain" description="HTH lacI-type" evidence="4">
    <location>
        <begin position="6"/>
        <end position="60"/>
    </location>
</feature>
<evidence type="ECO:0000313" key="6">
    <source>
        <dbReference type="Proteomes" id="UP000192472"/>
    </source>
</evidence>
<reference evidence="5 6" key="1">
    <citation type="submission" date="2017-04" db="EMBL/GenBank/DDBJ databases">
        <authorList>
            <person name="Afonso C.L."/>
            <person name="Miller P.J."/>
            <person name="Scott M.A."/>
            <person name="Spackman E."/>
            <person name="Goraichik I."/>
            <person name="Dimitrov K.M."/>
            <person name="Suarez D.L."/>
            <person name="Swayne D.E."/>
        </authorList>
    </citation>
    <scope>NUCLEOTIDE SEQUENCE [LARGE SCALE GENOMIC DNA]</scope>
    <source>
        <strain evidence="5 6">DSM 26133</strain>
    </source>
</reference>
<evidence type="ECO:0000313" key="5">
    <source>
        <dbReference type="EMBL" id="SMD37264.1"/>
    </source>
</evidence>
<dbReference type="EMBL" id="FWYF01000003">
    <property type="protein sequence ID" value="SMD37264.1"/>
    <property type="molecule type" value="Genomic_DNA"/>
</dbReference>
<dbReference type="RefSeq" id="WP_084373931.1">
    <property type="nucleotide sequence ID" value="NZ_FWYF01000003.1"/>
</dbReference>
<dbReference type="InterPro" id="IPR028082">
    <property type="entry name" value="Peripla_BP_I"/>
</dbReference>
<keyword evidence="3" id="KW-0804">Transcription</keyword>
<evidence type="ECO:0000256" key="3">
    <source>
        <dbReference type="ARBA" id="ARBA00023163"/>
    </source>
</evidence>
<dbReference type="Gene3D" id="3.40.50.2300">
    <property type="match status" value="2"/>
</dbReference>
<protein>
    <submittedName>
        <fullName evidence="5">Transcriptional regulator, LacI family</fullName>
    </submittedName>
</protein>
<proteinExistence type="predicted"/>